<evidence type="ECO:0000313" key="1">
    <source>
        <dbReference type="Proteomes" id="UP000887580"/>
    </source>
</evidence>
<organism evidence="1 2">
    <name type="scientific">Panagrolaimus sp. PS1159</name>
    <dbReference type="NCBI Taxonomy" id="55785"/>
    <lineage>
        <taxon>Eukaryota</taxon>
        <taxon>Metazoa</taxon>
        <taxon>Ecdysozoa</taxon>
        <taxon>Nematoda</taxon>
        <taxon>Chromadorea</taxon>
        <taxon>Rhabditida</taxon>
        <taxon>Tylenchina</taxon>
        <taxon>Panagrolaimomorpha</taxon>
        <taxon>Panagrolaimoidea</taxon>
        <taxon>Panagrolaimidae</taxon>
        <taxon>Panagrolaimus</taxon>
    </lineage>
</organism>
<dbReference type="WBParaSite" id="PS1159_v2.g15177.t1">
    <property type="protein sequence ID" value="PS1159_v2.g15177.t1"/>
    <property type="gene ID" value="PS1159_v2.g15177"/>
</dbReference>
<name>A0AC35FBE7_9BILA</name>
<accession>A0AC35FBE7</accession>
<reference evidence="2" key="1">
    <citation type="submission" date="2022-11" db="UniProtKB">
        <authorList>
            <consortium name="WormBaseParasite"/>
        </authorList>
    </citation>
    <scope>IDENTIFICATION</scope>
</reference>
<protein>
    <submittedName>
        <fullName evidence="2">F-box associated domain-containing protein</fullName>
    </submittedName>
</protein>
<evidence type="ECO:0000313" key="2">
    <source>
        <dbReference type="WBParaSite" id="PS1159_v2.g15177.t1"/>
    </source>
</evidence>
<sequence length="170" mass="19300">MSVWNAREDTFTDEHIEILNLSQLTSLQITKISMKPGHKYLSITDSFFYQLIAVDAFPALMLQLCLVSTTGLASYLKEWIKVHDTDSFSNLTCTLNECPGLSKNDLINECEDLPIQISNNNDYNILIFIEKHPMNIFSINFGGENSKLNFSFTANPKSIKGLSYQKYSNL</sequence>
<dbReference type="Proteomes" id="UP000887580">
    <property type="component" value="Unplaced"/>
</dbReference>
<proteinExistence type="predicted"/>